<evidence type="ECO:0000256" key="8">
    <source>
        <dbReference type="ARBA" id="ARBA00023136"/>
    </source>
</evidence>
<evidence type="ECO:0000256" key="11">
    <source>
        <dbReference type="SAM" id="SignalP"/>
    </source>
</evidence>
<dbReference type="GO" id="GO:0005886">
    <property type="term" value="C:plasma membrane"/>
    <property type="evidence" value="ECO:0007669"/>
    <property type="project" value="TreeGrafter"/>
</dbReference>
<gene>
    <name evidence="13" type="ORF">KC19_5G014300</name>
</gene>
<sequence>MAMAAIARVSELPLCLLLLCLLLPCLAHARVNSVPELENRMYATLQGSPCVRWLNLTGELGCGNPRRTLAKAPIRTADNALDSPAAVLVPSEKAFREFVDRFGDNENVIGVLVGNGSRVAAGDSDDVQFPQSQFAPYENRAWIWNSVGSGLMQRRFNFPVFLLSPESTVLAQKLASENADNGFKRPTNAVEFGDIMQTTKSETYTSESCLRDLSCLPLGGYSVMSTFPAVNVSAPVTKPVVVAMASMDAATFFRDVAPGADSPMSGVLALLAAVDALSRIDGFNEFPKRLVVLVFTGEARGYLGSRQFLAQLKKGNFVDYGLTTSSIKQVVEVGSVGQASQSTFFAHKQATAASASTQQILESLRLSAAATSSTVKLANAANPGIPPSSLMTFVHNDPSVAGVVLEEFDTAFSNKFYHSQYDDKSNVNTTAIAAAASILARTLVMLASDNTDSPILKSIQVNTSLVEELVECFSTTSPGMRCRLVESLMTASQDSVSRYVGVFQADPSVLPNSTPEIISDTTRFVWNFLADRTSLQRENLPANCTSVCKNPEEVCVGATKSQQGQCRASATRYVPAYSPRLQLKEYWWELLPIEAGDKMGAVDPVYTESYWNSISIRAYQQEGAWYDELILFSGVCVTFVSVVSVYISRSFLSKRLKRA</sequence>
<comment type="similarity">
    <text evidence="2">Belongs to the nicastrin family.</text>
</comment>
<dbReference type="InterPro" id="IPR008710">
    <property type="entry name" value="Nicastrin"/>
</dbReference>
<evidence type="ECO:0000256" key="4">
    <source>
        <dbReference type="ARBA" id="ARBA00022692"/>
    </source>
</evidence>
<keyword evidence="8 10" id="KW-0472">Membrane</keyword>
<evidence type="ECO:0000256" key="9">
    <source>
        <dbReference type="ARBA" id="ARBA00023180"/>
    </source>
</evidence>
<evidence type="ECO:0000256" key="7">
    <source>
        <dbReference type="ARBA" id="ARBA00022989"/>
    </source>
</evidence>
<feature type="transmembrane region" description="Helical" evidence="10">
    <location>
        <begin position="629"/>
        <end position="648"/>
    </location>
</feature>
<dbReference type="Gene3D" id="3.40.630.10">
    <property type="entry name" value="Zn peptidases"/>
    <property type="match status" value="1"/>
</dbReference>
<dbReference type="SUPFAM" id="SSF53187">
    <property type="entry name" value="Zn-dependent exopeptidases"/>
    <property type="match status" value="1"/>
</dbReference>
<evidence type="ECO:0000313" key="13">
    <source>
        <dbReference type="EMBL" id="KAG0575584.1"/>
    </source>
</evidence>
<evidence type="ECO:0000256" key="3">
    <source>
        <dbReference type="ARBA" id="ARBA00015303"/>
    </source>
</evidence>
<dbReference type="InterPro" id="IPR041084">
    <property type="entry name" value="Ncstrn_small"/>
</dbReference>
<dbReference type="PANTHER" id="PTHR21092">
    <property type="entry name" value="NICASTRIN"/>
    <property type="match status" value="1"/>
</dbReference>
<keyword evidence="5 11" id="KW-0732">Signal</keyword>
<evidence type="ECO:0000259" key="12">
    <source>
        <dbReference type="Pfam" id="PF18266"/>
    </source>
</evidence>
<evidence type="ECO:0000256" key="10">
    <source>
        <dbReference type="SAM" id="Phobius"/>
    </source>
</evidence>
<evidence type="ECO:0000313" key="14">
    <source>
        <dbReference type="Proteomes" id="UP000822688"/>
    </source>
</evidence>
<dbReference type="EMBL" id="CM026425">
    <property type="protein sequence ID" value="KAG0575584.1"/>
    <property type="molecule type" value="Genomic_DNA"/>
</dbReference>
<keyword evidence="9" id="KW-0325">Glycoprotein</keyword>
<dbReference type="Pfam" id="PF18266">
    <property type="entry name" value="Ncstrn_small"/>
    <property type="match status" value="1"/>
</dbReference>
<dbReference type="GO" id="GO:0007219">
    <property type="term" value="P:Notch signaling pathway"/>
    <property type="evidence" value="ECO:0007669"/>
    <property type="project" value="UniProtKB-KW"/>
</dbReference>
<dbReference type="Proteomes" id="UP000822688">
    <property type="component" value="Chromosome 5"/>
</dbReference>
<reference evidence="13" key="1">
    <citation type="submission" date="2020-06" db="EMBL/GenBank/DDBJ databases">
        <title>WGS assembly of Ceratodon purpureus strain R40.</title>
        <authorList>
            <person name="Carey S.B."/>
            <person name="Jenkins J."/>
            <person name="Shu S."/>
            <person name="Lovell J.T."/>
            <person name="Sreedasyam A."/>
            <person name="Maumus F."/>
            <person name="Tiley G.P."/>
            <person name="Fernandez-Pozo N."/>
            <person name="Barry K."/>
            <person name="Chen C."/>
            <person name="Wang M."/>
            <person name="Lipzen A."/>
            <person name="Daum C."/>
            <person name="Saski C.A."/>
            <person name="Payton A.C."/>
            <person name="Mcbreen J.C."/>
            <person name="Conrad R.E."/>
            <person name="Kollar L.M."/>
            <person name="Olsson S."/>
            <person name="Huttunen S."/>
            <person name="Landis J.B."/>
            <person name="Wickett N.J."/>
            <person name="Johnson M.G."/>
            <person name="Rensing S.A."/>
            <person name="Grimwood J."/>
            <person name="Schmutz J."/>
            <person name="Mcdaniel S.F."/>
        </authorList>
    </citation>
    <scope>NUCLEOTIDE SEQUENCE</scope>
    <source>
        <strain evidence="13">R40</strain>
    </source>
</reference>
<protein>
    <recommendedName>
        <fullName evidence="3">Nicastrin</fullName>
    </recommendedName>
</protein>
<name>A0A8T0HWX0_CERPU</name>
<keyword evidence="14" id="KW-1185">Reference proteome</keyword>
<evidence type="ECO:0000256" key="5">
    <source>
        <dbReference type="ARBA" id="ARBA00022729"/>
    </source>
</evidence>
<evidence type="ECO:0000256" key="6">
    <source>
        <dbReference type="ARBA" id="ARBA00022976"/>
    </source>
</evidence>
<proteinExistence type="inferred from homology"/>
<feature type="domain" description="Nicastrin small lobe" evidence="12">
    <location>
        <begin position="49"/>
        <end position="198"/>
    </location>
</feature>
<dbReference type="GO" id="GO:0016485">
    <property type="term" value="P:protein processing"/>
    <property type="evidence" value="ECO:0007669"/>
    <property type="project" value="InterPro"/>
</dbReference>
<evidence type="ECO:0000256" key="1">
    <source>
        <dbReference type="ARBA" id="ARBA00004479"/>
    </source>
</evidence>
<organism evidence="13 14">
    <name type="scientific">Ceratodon purpureus</name>
    <name type="common">Fire moss</name>
    <name type="synonym">Dicranum purpureum</name>
    <dbReference type="NCBI Taxonomy" id="3225"/>
    <lineage>
        <taxon>Eukaryota</taxon>
        <taxon>Viridiplantae</taxon>
        <taxon>Streptophyta</taxon>
        <taxon>Embryophyta</taxon>
        <taxon>Bryophyta</taxon>
        <taxon>Bryophytina</taxon>
        <taxon>Bryopsida</taxon>
        <taxon>Dicranidae</taxon>
        <taxon>Pseudoditrichales</taxon>
        <taxon>Ditrichaceae</taxon>
        <taxon>Ceratodon</taxon>
    </lineage>
</organism>
<keyword evidence="6" id="KW-0914">Notch signaling pathway</keyword>
<dbReference type="PANTHER" id="PTHR21092:SF0">
    <property type="entry name" value="NICASTRIN"/>
    <property type="match status" value="1"/>
</dbReference>
<keyword evidence="7 10" id="KW-1133">Transmembrane helix</keyword>
<comment type="caution">
    <text evidence="13">The sequence shown here is derived from an EMBL/GenBank/DDBJ whole genome shotgun (WGS) entry which is preliminary data.</text>
</comment>
<feature type="chain" id="PRO_5036274518" description="Nicastrin" evidence="11">
    <location>
        <begin position="30"/>
        <end position="659"/>
    </location>
</feature>
<keyword evidence="4 10" id="KW-0812">Transmembrane</keyword>
<feature type="signal peptide" evidence="11">
    <location>
        <begin position="1"/>
        <end position="29"/>
    </location>
</feature>
<evidence type="ECO:0000256" key="2">
    <source>
        <dbReference type="ARBA" id="ARBA00007717"/>
    </source>
</evidence>
<dbReference type="AlphaFoldDB" id="A0A8T0HWX0"/>
<comment type="subcellular location">
    <subcellularLocation>
        <location evidence="1">Membrane</location>
        <topology evidence="1">Single-pass type I membrane protein</topology>
    </subcellularLocation>
</comment>
<dbReference type="EMBL" id="CM026425">
    <property type="protein sequence ID" value="KAG0575583.1"/>
    <property type="molecule type" value="Genomic_DNA"/>
</dbReference>
<accession>A0A8T0HWX0</accession>
<dbReference type="Pfam" id="PF05450">
    <property type="entry name" value="Nicastrin"/>
    <property type="match status" value="1"/>
</dbReference>